<evidence type="ECO:0000313" key="15">
    <source>
        <dbReference type="Proteomes" id="UP000010420"/>
    </source>
</evidence>
<evidence type="ECO:0000256" key="7">
    <source>
        <dbReference type="ARBA" id="ARBA00022475"/>
    </source>
</evidence>
<keyword evidence="6" id="KW-0050">Antiport</keyword>
<dbReference type="Proteomes" id="UP000010420">
    <property type="component" value="Unassembled WGS sequence"/>
</dbReference>
<dbReference type="PANTHER" id="PTHR43298:SF2">
    <property type="entry name" value="FMN_FAD EXPORTER YEEO-RELATED"/>
    <property type="match status" value="1"/>
</dbReference>
<comment type="similarity">
    <text evidence="3">Belongs to the multi antimicrobial extrusion (MATE) (TC 2.A.66.1) family.</text>
</comment>
<dbReference type="InterPro" id="IPR002528">
    <property type="entry name" value="MATE_fam"/>
</dbReference>
<dbReference type="NCBIfam" id="TIGR00797">
    <property type="entry name" value="matE"/>
    <property type="match status" value="1"/>
</dbReference>
<dbReference type="RefSeq" id="WP_005214147.1">
    <property type="nucleotide sequence ID" value="NZ_KB291655.1"/>
</dbReference>
<evidence type="ECO:0000256" key="9">
    <source>
        <dbReference type="ARBA" id="ARBA00022989"/>
    </source>
</evidence>
<dbReference type="eggNOG" id="COG0534">
    <property type="taxonomic scope" value="Bacteria"/>
</dbReference>
<evidence type="ECO:0000256" key="11">
    <source>
        <dbReference type="ARBA" id="ARBA00023136"/>
    </source>
</evidence>
<feature type="transmembrane region" description="Helical" evidence="13">
    <location>
        <begin position="194"/>
        <end position="216"/>
    </location>
</feature>
<evidence type="ECO:0000256" key="4">
    <source>
        <dbReference type="ARBA" id="ARBA00020268"/>
    </source>
</evidence>
<gene>
    <name evidence="14" type="ORF">HMPREF0216_02362</name>
</gene>
<keyword evidence="7" id="KW-1003">Cell membrane</keyword>
<dbReference type="GO" id="GO:0042910">
    <property type="term" value="F:xenobiotic transmembrane transporter activity"/>
    <property type="evidence" value="ECO:0007669"/>
    <property type="project" value="InterPro"/>
</dbReference>
<protein>
    <recommendedName>
        <fullName evidence="4">Probable multidrug resistance protein NorM</fullName>
    </recommendedName>
    <alternativeName>
        <fullName evidence="12">Multidrug-efflux transporter</fullName>
    </alternativeName>
</protein>
<comment type="caution">
    <text evidence="14">The sequence shown here is derived from an EMBL/GenBank/DDBJ whole genome shotgun (WGS) entry which is preliminary data.</text>
</comment>
<evidence type="ECO:0000256" key="10">
    <source>
        <dbReference type="ARBA" id="ARBA00023065"/>
    </source>
</evidence>
<keyword evidence="15" id="KW-1185">Reference proteome</keyword>
<keyword evidence="5" id="KW-0813">Transport</keyword>
<dbReference type="PATRIC" id="fig|545697.3.peg.2324"/>
<keyword evidence="10" id="KW-0406">Ion transport</keyword>
<dbReference type="AlphaFoldDB" id="L1QDN0"/>
<dbReference type="OrthoDB" id="9776324at2"/>
<feature type="transmembrane region" description="Helical" evidence="13">
    <location>
        <begin position="167"/>
        <end position="188"/>
    </location>
</feature>
<dbReference type="PANTHER" id="PTHR43298">
    <property type="entry name" value="MULTIDRUG RESISTANCE PROTEIN NORM-RELATED"/>
    <property type="match status" value="1"/>
</dbReference>
<dbReference type="GO" id="GO:0006811">
    <property type="term" value="P:monoatomic ion transport"/>
    <property type="evidence" value="ECO:0007669"/>
    <property type="project" value="UniProtKB-KW"/>
</dbReference>
<feature type="transmembrane region" description="Helical" evidence="13">
    <location>
        <begin position="137"/>
        <end position="155"/>
    </location>
</feature>
<reference evidence="14 15" key="1">
    <citation type="submission" date="2012-05" db="EMBL/GenBank/DDBJ databases">
        <authorList>
            <person name="Weinstock G."/>
            <person name="Sodergren E."/>
            <person name="Lobos E.A."/>
            <person name="Fulton L."/>
            <person name="Fulton R."/>
            <person name="Courtney L."/>
            <person name="Fronick C."/>
            <person name="O'Laughlin M."/>
            <person name="Godfrey J."/>
            <person name="Wilson R.M."/>
            <person name="Miner T."/>
            <person name="Farmer C."/>
            <person name="Delehaunty K."/>
            <person name="Cordes M."/>
            <person name="Minx P."/>
            <person name="Tomlinson C."/>
            <person name="Chen J."/>
            <person name="Wollam A."/>
            <person name="Pepin K.H."/>
            <person name="Bhonagiri V."/>
            <person name="Zhang X."/>
            <person name="Suruliraj S."/>
            <person name="Warren W."/>
            <person name="Mitreva M."/>
            <person name="Mardis E.R."/>
            <person name="Wilson R.K."/>
        </authorList>
    </citation>
    <scope>NUCLEOTIDE SEQUENCE [LARGE SCALE GENOMIC DNA]</scope>
    <source>
        <strain evidence="14 15">DSM 1785</strain>
    </source>
</reference>
<proteinExistence type="inferred from homology"/>
<accession>L1QDN0</accession>
<name>L1QDN0_9CLOT</name>
<dbReference type="GO" id="GO:0015297">
    <property type="term" value="F:antiporter activity"/>
    <property type="evidence" value="ECO:0007669"/>
    <property type="project" value="UniProtKB-KW"/>
</dbReference>
<comment type="subcellular location">
    <subcellularLocation>
        <location evidence="2">Cell membrane</location>
        <topology evidence="2">Multi-pass membrane protein</topology>
    </subcellularLocation>
</comment>
<comment type="function">
    <text evidence="1">Multidrug efflux pump.</text>
</comment>
<keyword evidence="9 13" id="KW-1133">Transmembrane helix</keyword>
<keyword evidence="11 13" id="KW-0472">Membrane</keyword>
<dbReference type="HOGENOM" id="CLU_012893_5_3_9"/>
<evidence type="ECO:0000256" key="5">
    <source>
        <dbReference type="ARBA" id="ARBA00022448"/>
    </source>
</evidence>
<dbReference type="STRING" id="545697.HMPREF0216_02362"/>
<feature type="transmembrane region" description="Helical" evidence="13">
    <location>
        <begin position="59"/>
        <end position="85"/>
    </location>
</feature>
<dbReference type="GO" id="GO:0005886">
    <property type="term" value="C:plasma membrane"/>
    <property type="evidence" value="ECO:0007669"/>
    <property type="project" value="UniProtKB-SubCell"/>
</dbReference>
<evidence type="ECO:0000256" key="8">
    <source>
        <dbReference type="ARBA" id="ARBA00022692"/>
    </source>
</evidence>
<dbReference type="InterPro" id="IPR048279">
    <property type="entry name" value="MdtK-like"/>
</dbReference>
<feature type="transmembrane region" description="Helical" evidence="13">
    <location>
        <begin position="320"/>
        <end position="337"/>
    </location>
</feature>
<dbReference type="EMBL" id="AMEZ01000064">
    <property type="protein sequence ID" value="EKY25780.1"/>
    <property type="molecule type" value="Genomic_DNA"/>
</dbReference>
<evidence type="ECO:0000256" key="12">
    <source>
        <dbReference type="ARBA" id="ARBA00031636"/>
    </source>
</evidence>
<feature type="transmembrane region" description="Helical" evidence="13">
    <location>
        <begin position="362"/>
        <end position="385"/>
    </location>
</feature>
<dbReference type="InterPro" id="IPR050222">
    <property type="entry name" value="MATE_MdtK"/>
</dbReference>
<evidence type="ECO:0000256" key="6">
    <source>
        <dbReference type="ARBA" id="ARBA00022449"/>
    </source>
</evidence>
<evidence type="ECO:0000256" key="13">
    <source>
        <dbReference type="SAM" id="Phobius"/>
    </source>
</evidence>
<organism evidence="14 15">
    <name type="scientific">Clostridium celatum DSM 1785</name>
    <dbReference type="NCBI Taxonomy" id="545697"/>
    <lineage>
        <taxon>Bacteria</taxon>
        <taxon>Bacillati</taxon>
        <taxon>Bacillota</taxon>
        <taxon>Clostridia</taxon>
        <taxon>Eubacteriales</taxon>
        <taxon>Clostridiaceae</taxon>
        <taxon>Clostridium</taxon>
    </lineage>
</organism>
<evidence type="ECO:0000256" key="2">
    <source>
        <dbReference type="ARBA" id="ARBA00004651"/>
    </source>
</evidence>
<evidence type="ECO:0000313" key="14">
    <source>
        <dbReference type="EMBL" id="EKY25780.1"/>
    </source>
</evidence>
<sequence length="462" mass="50950">MDLQRRKNLILKGNIYKVLVTLAIPIMANNIIQCLYNMADGFWVSMIGSVEFAATSFVWPVDFLFISIGSGISIAGTALLSRLIGANKAKEGKKYSAQLFAISLLTSVIFTIIGFILTPLFVRAMGASGDLAHFSNIYLRITFLSLPFLFFYFVFNSIMIAQGNTTLPTLLSGISAIINIVLDPIFIFPLKMGIAGAAYATLLSKFILCVMAFFILKKSTSPLKPSFKNFKLDFVLIKEILSIAVPSSIGQSGSALGFIVLNSFIASYGTSTMAAFGMVNKITSLISQPAMGFGSALVTITGQNLGNGNIKRIKDAFNKASIIVIIITVIGSIIMYINNDAIINFFMQSKDDLKVIEEGLTYLTYILFSMPLMGMFSVFQGIFQGSGYTKYSMGMEIGRLWFVRIPMILLFKYFTNVGSIGIWFSMSFSNLIICIYGFTRYKQGLWQNTPKNIKTAEKECFS</sequence>
<evidence type="ECO:0000256" key="1">
    <source>
        <dbReference type="ARBA" id="ARBA00003408"/>
    </source>
</evidence>
<feature type="transmembrane region" description="Helical" evidence="13">
    <location>
        <begin position="420"/>
        <end position="438"/>
    </location>
</feature>
<dbReference type="PIRSF" id="PIRSF006603">
    <property type="entry name" value="DinF"/>
    <property type="match status" value="1"/>
</dbReference>
<dbReference type="Pfam" id="PF01554">
    <property type="entry name" value="MatE"/>
    <property type="match status" value="2"/>
</dbReference>
<keyword evidence="8 13" id="KW-0812">Transmembrane</keyword>
<evidence type="ECO:0000256" key="3">
    <source>
        <dbReference type="ARBA" id="ARBA00010199"/>
    </source>
</evidence>
<feature type="transmembrane region" description="Helical" evidence="13">
    <location>
        <begin position="15"/>
        <end position="39"/>
    </location>
</feature>
<feature type="transmembrane region" description="Helical" evidence="13">
    <location>
        <begin position="97"/>
        <end position="117"/>
    </location>
</feature>